<sequence>MRVLKQSGYKVVFDNFDAPGVIQRFDNNDLLPQVFTIGLKKVAQDEPSLKLVDNQQQ</sequence>
<organism evidence="1 2">
    <name type="scientific">Lactobacillus helveticus CIRM-BIA 953</name>
    <dbReference type="NCBI Taxonomy" id="1226335"/>
    <lineage>
        <taxon>Bacteria</taxon>
        <taxon>Bacillati</taxon>
        <taxon>Bacillota</taxon>
        <taxon>Bacilli</taxon>
        <taxon>Lactobacillales</taxon>
        <taxon>Lactobacillaceae</taxon>
        <taxon>Lactobacillus</taxon>
    </lineage>
</organism>
<protein>
    <submittedName>
        <fullName evidence="1">Mucus binding protein</fullName>
    </submittedName>
</protein>
<dbReference type="AlphaFoldDB" id="U4QEM8"/>
<reference evidence="1 2" key="1">
    <citation type="submission" date="2013-09" db="EMBL/GenBank/DDBJ databases">
        <title>Draft Genome Sequence of five Lactobacillus helveticus strains CIRM-BIA 101T, 103, 104, 951 and 953 isolated from milk product.</title>
        <authorList>
            <person name="Valence F."/>
            <person name="Chuat V."/>
            <person name="Ma L."/>
            <person name="Creno S."/>
            <person name="Falentin H."/>
            <person name="Lortal S."/>
            <person name="Bizet C."/>
            <person name="Clermont D."/>
            <person name="Loux V."/>
            <person name="Bouchier C."/>
            <person name="Cousin S."/>
        </authorList>
    </citation>
    <scope>NUCLEOTIDE SEQUENCE [LARGE SCALE GENOMIC DNA]</scope>
    <source>
        <strain evidence="1 2">CIRM-BIA 953</strain>
    </source>
</reference>
<accession>U4QEM8</accession>
<dbReference type="Proteomes" id="UP000017243">
    <property type="component" value="Unassembled WGS sequence"/>
</dbReference>
<proteinExistence type="predicted"/>
<gene>
    <name evidence="1" type="ORF">LHCIRMBIA953_02236</name>
</gene>
<dbReference type="EMBL" id="CBUH010000143">
    <property type="protein sequence ID" value="CDI43013.1"/>
    <property type="molecule type" value="Genomic_DNA"/>
</dbReference>
<evidence type="ECO:0000313" key="2">
    <source>
        <dbReference type="Proteomes" id="UP000017243"/>
    </source>
</evidence>
<evidence type="ECO:0000313" key="1">
    <source>
        <dbReference type="EMBL" id="CDI43013.1"/>
    </source>
</evidence>
<name>U4QEM8_LACHE</name>
<comment type="caution">
    <text evidence="1">The sequence shown here is derived from an EMBL/GenBank/DDBJ whole genome shotgun (WGS) entry which is preliminary data.</text>
</comment>